<accession>A0A0N0E016</accession>
<evidence type="ECO:0000313" key="3">
    <source>
        <dbReference type="Proteomes" id="UP000037923"/>
    </source>
</evidence>
<keyword evidence="3" id="KW-1185">Reference proteome</keyword>
<name>A0A0N0E016_LEPPY</name>
<sequence>MLPYGTLWKLDQLLHPVGPPQRRTVVMRRRQALFYFLWGVFLVTIFLFPYHYSSLRRLRLDGARRLRGVSAPTLNLDVLRERQGSALRRLQQRMAARDDKEKDDAKDADGTLASISADFSMAFYYHPETETRLRGIFHHPVLRAIVGDGAGRLWKSLSDNAAPDASHAWQRQTLSEAVAERAEKKAEEPAICLVALQKDYLVSRLGVNADAGTELMRAVRTALPRFATLYPISLSSGQTAAANVSVKAPSIEIAFAQLFLWLADDGVLEDEALNRAVAGCAAPLSRSLEVSFAWQAASSVALPRTALVATVREVEVAQPQYVCLCYGSSFANATVLTDIADGEAPTLFLADRHHADPGKLSGCKDVCARRS</sequence>
<dbReference type="EMBL" id="LGTL01000001">
    <property type="protein sequence ID" value="KPA85925.1"/>
    <property type="molecule type" value="Genomic_DNA"/>
</dbReference>
<dbReference type="VEuPathDB" id="TriTrypDB:LpyrH10_01_2320"/>
<dbReference type="GeneID" id="26900530"/>
<gene>
    <name evidence="2" type="ORF">ABB37_00232</name>
</gene>
<keyword evidence="1" id="KW-1133">Transmembrane helix</keyword>
<dbReference type="AlphaFoldDB" id="A0A0N0E016"/>
<evidence type="ECO:0000313" key="2">
    <source>
        <dbReference type="EMBL" id="KPA85925.1"/>
    </source>
</evidence>
<dbReference type="OrthoDB" id="272841at2759"/>
<dbReference type="RefSeq" id="XP_015664364.1">
    <property type="nucleotide sequence ID" value="XM_015796356.1"/>
</dbReference>
<evidence type="ECO:0000256" key="1">
    <source>
        <dbReference type="SAM" id="Phobius"/>
    </source>
</evidence>
<dbReference type="Proteomes" id="UP000037923">
    <property type="component" value="Unassembled WGS sequence"/>
</dbReference>
<organism evidence="2 3">
    <name type="scientific">Leptomonas pyrrhocoris</name>
    <name type="common">Firebug parasite</name>
    <dbReference type="NCBI Taxonomy" id="157538"/>
    <lineage>
        <taxon>Eukaryota</taxon>
        <taxon>Discoba</taxon>
        <taxon>Euglenozoa</taxon>
        <taxon>Kinetoplastea</taxon>
        <taxon>Metakinetoplastina</taxon>
        <taxon>Trypanosomatida</taxon>
        <taxon>Trypanosomatidae</taxon>
        <taxon>Leishmaniinae</taxon>
        <taxon>Leptomonas</taxon>
    </lineage>
</organism>
<proteinExistence type="predicted"/>
<evidence type="ECO:0008006" key="4">
    <source>
        <dbReference type="Google" id="ProtNLM"/>
    </source>
</evidence>
<protein>
    <recommendedName>
        <fullName evidence="4">Transmembrane protein</fullName>
    </recommendedName>
</protein>
<keyword evidence="1" id="KW-0812">Transmembrane</keyword>
<comment type="caution">
    <text evidence="2">The sequence shown here is derived from an EMBL/GenBank/DDBJ whole genome shotgun (WGS) entry which is preliminary data.</text>
</comment>
<keyword evidence="1" id="KW-0472">Membrane</keyword>
<dbReference type="OMA" id="LPYGTLW"/>
<feature type="transmembrane region" description="Helical" evidence="1">
    <location>
        <begin position="32"/>
        <end position="52"/>
    </location>
</feature>
<reference evidence="2 3" key="1">
    <citation type="submission" date="2015-07" db="EMBL/GenBank/DDBJ databases">
        <title>High-quality genome of monoxenous trypanosomatid Leptomonas pyrrhocoris.</title>
        <authorList>
            <person name="Flegontov P."/>
            <person name="Butenko A."/>
            <person name="Firsov S."/>
            <person name="Vlcek C."/>
            <person name="Logacheva M.D."/>
            <person name="Field M."/>
            <person name="Filatov D."/>
            <person name="Flegontova O."/>
            <person name="Gerasimov E."/>
            <person name="Jackson A.P."/>
            <person name="Kelly S."/>
            <person name="Opperdoes F."/>
            <person name="O'Reilly A."/>
            <person name="Votypka J."/>
            <person name="Yurchenko V."/>
            <person name="Lukes J."/>
        </authorList>
    </citation>
    <scope>NUCLEOTIDE SEQUENCE [LARGE SCALE GENOMIC DNA]</scope>
    <source>
        <strain evidence="2">H10</strain>
    </source>
</reference>